<evidence type="ECO:0000313" key="2">
    <source>
        <dbReference type="EMBL" id="PWW04749.1"/>
    </source>
</evidence>
<gene>
    <name evidence="2" type="ORF">DFQ01_10630</name>
</gene>
<organism evidence="2 3">
    <name type="scientific">Paenibacillus cellulosilyticus</name>
    <dbReference type="NCBI Taxonomy" id="375489"/>
    <lineage>
        <taxon>Bacteria</taxon>
        <taxon>Bacillati</taxon>
        <taxon>Bacillota</taxon>
        <taxon>Bacilli</taxon>
        <taxon>Bacillales</taxon>
        <taxon>Paenibacillaceae</taxon>
        <taxon>Paenibacillus</taxon>
    </lineage>
</organism>
<keyword evidence="1" id="KW-0472">Membrane</keyword>
<evidence type="ECO:0000256" key="1">
    <source>
        <dbReference type="SAM" id="Phobius"/>
    </source>
</evidence>
<keyword evidence="1" id="KW-1133">Transmembrane helix</keyword>
<accession>A0A2V2YV69</accession>
<proteinExistence type="predicted"/>
<dbReference type="RefSeq" id="WP_110043868.1">
    <property type="nucleotide sequence ID" value="NZ_CP054612.1"/>
</dbReference>
<evidence type="ECO:0008006" key="4">
    <source>
        <dbReference type="Google" id="ProtNLM"/>
    </source>
</evidence>
<comment type="caution">
    <text evidence="2">The sequence shown here is derived from an EMBL/GenBank/DDBJ whole genome shotgun (WGS) entry which is preliminary data.</text>
</comment>
<name>A0A2V2YV69_9BACL</name>
<feature type="transmembrane region" description="Helical" evidence="1">
    <location>
        <begin position="6"/>
        <end position="28"/>
    </location>
</feature>
<reference evidence="2 3" key="1">
    <citation type="submission" date="2018-05" db="EMBL/GenBank/DDBJ databases">
        <title>Genomic Encyclopedia of Type Strains, Phase III (KMG-III): the genomes of soil and plant-associated and newly described type strains.</title>
        <authorList>
            <person name="Whitman W."/>
        </authorList>
    </citation>
    <scope>NUCLEOTIDE SEQUENCE [LARGE SCALE GENOMIC DNA]</scope>
    <source>
        <strain evidence="2 3">CECT 5696</strain>
    </source>
</reference>
<evidence type="ECO:0000313" key="3">
    <source>
        <dbReference type="Proteomes" id="UP000246635"/>
    </source>
</evidence>
<dbReference type="AlphaFoldDB" id="A0A2V2YV69"/>
<keyword evidence="1" id="KW-0812">Transmembrane</keyword>
<dbReference type="OrthoDB" id="2626641at2"/>
<keyword evidence="3" id="KW-1185">Reference proteome</keyword>
<dbReference type="EMBL" id="QGTQ01000006">
    <property type="protein sequence ID" value="PWW04749.1"/>
    <property type="molecule type" value="Genomic_DNA"/>
</dbReference>
<sequence length="166" mass="18204">MRAMNLVFTLLRRFILAALVIILIVHYISKVTNDWDRGNGDTIASLQADGEVVAISIDKSFPIDNDTFTANAVYVTPKQIMVTYEFHSKQTKGVWTFPAMSLKLITPDGQELLSHSAGSNGTTWGSIGYISFDVPDKPVGSAKLVYDIYGRYGELEIPLVKAGDGT</sequence>
<protein>
    <recommendedName>
        <fullName evidence="4">DUF4352 domain-containing protein</fullName>
    </recommendedName>
</protein>
<dbReference type="Proteomes" id="UP000246635">
    <property type="component" value="Unassembled WGS sequence"/>
</dbReference>